<feature type="transmembrane region" description="Helical" evidence="5">
    <location>
        <begin position="76"/>
        <end position="96"/>
    </location>
</feature>
<comment type="similarity">
    <text evidence="5">Belongs to the 4-toluene sulfonate uptake permease (TSUP) (TC 2.A.102) family.</text>
</comment>
<protein>
    <recommendedName>
        <fullName evidence="5">Probable membrane transporter protein</fullName>
    </recommendedName>
</protein>
<reference evidence="7" key="1">
    <citation type="journal article" date="2019" name="Int. J. Syst. Evol. Microbiol.">
        <title>The Global Catalogue of Microorganisms (GCM) 10K type strain sequencing project: providing services to taxonomists for standard genome sequencing and annotation.</title>
        <authorList>
            <consortium name="The Broad Institute Genomics Platform"/>
            <consortium name="The Broad Institute Genome Sequencing Center for Infectious Disease"/>
            <person name="Wu L."/>
            <person name="Ma J."/>
        </authorList>
    </citation>
    <scope>NUCLEOTIDE SEQUENCE [LARGE SCALE GENOMIC DNA]</scope>
    <source>
        <strain evidence="7">CGMCC 4.1469</strain>
    </source>
</reference>
<keyword evidence="3 5" id="KW-1133">Transmembrane helix</keyword>
<evidence type="ECO:0000256" key="4">
    <source>
        <dbReference type="ARBA" id="ARBA00023136"/>
    </source>
</evidence>
<name>A0ABW0KWJ6_9BACT</name>
<proteinExistence type="inferred from homology"/>
<dbReference type="PANTHER" id="PTHR43701:SF2">
    <property type="entry name" value="MEMBRANE TRANSPORTER PROTEIN YJNA-RELATED"/>
    <property type="match status" value="1"/>
</dbReference>
<dbReference type="RefSeq" id="WP_377171768.1">
    <property type="nucleotide sequence ID" value="NZ_JBHSMQ010000014.1"/>
</dbReference>
<evidence type="ECO:0000313" key="6">
    <source>
        <dbReference type="EMBL" id="MFC5457933.1"/>
    </source>
</evidence>
<keyword evidence="4 5" id="KW-0472">Membrane</keyword>
<evidence type="ECO:0000313" key="7">
    <source>
        <dbReference type="Proteomes" id="UP001596052"/>
    </source>
</evidence>
<evidence type="ECO:0000256" key="5">
    <source>
        <dbReference type="RuleBase" id="RU363041"/>
    </source>
</evidence>
<dbReference type="InterPro" id="IPR051598">
    <property type="entry name" value="TSUP/Inactive_protease-like"/>
</dbReference>
<comment type="subcellular location">
    <subcellularLocation>
        <location evidence="5">Cell membrane</location>
        <topology evidence="5">Multi-pass membrane protein</topology>
    </subcellularLocation>
    <subcellularLocation>
        <location evidence="1">Membrane</location>
        <topology evidence="1">Multi-pass membrane protein</topology>
    </subcellularLocation>
</comment>
<feature type="transmembrane region" description="Helical" evidence="5">
    <location>
        <begin position="45"/>
        <end position="64"/>
    </location>
</feature>
<organism evidence="6 7">
    <name type="scientific">Prosthecobacter fluviatilis</name>
    <dbReference type="NCBI Taxonomy" id="445931"/>
    <lineage>
        <taxon>Bacteria</taxon>
        <taxon>Pseudomonadati</taxon>
        <taxon>Verrucomicrobiota</taxon>
        <taxon>Verrucomicrobiia</taxon>
        <taxon>Verrucomicrobiales</taxon>
        <taxon>Verrucomicrobiaceae</taxon>
        <taxon>Prosthecobacter</taxon>
    </lineage>
</organism>
<evidence type="ECO:0000256" key="1">
    <source>
        <dbReference type="ARBA" id="ARBA00004141"/>
    </source>
</evidence>
<keyword evidence="2 5" id="KW-0812">Transmembrane</keyword>
<dbReference type="PANTHER" id="PTHR43701">
    <property type="entry name" value="MEMBRANE TRANSPORTER PROTEIN MJ0441-RELATED"/>
    <property type="match status" value="1"/>
</dbReference>
<feature type="transmembrane region" description="Helical" evidence="5">
    <location>
        <begin position="102"/>
        <end position="120"/>
    </location>
</feature>
<keyword evidence="7" id="KW-1185">Reference proteome</keyword>
<dbReference type="InterPro" id="IPR002781">
    <property type="entry name" value="TM_pro_TauE-like"/>
</dbReference>
<dbReference type="Pfam" id="PF01925">
    <property type="entry name" value="TauE"/>
    <property type="match status" value="1"/>
</dbReference>
<accession>A0ABW0KWJ6</accession>
<gene>
    <name evidence="6" type="ORF">ACFQDI_23890</name>
</gene>
<dbReference type="Proteomes" id="UP001596052">
    <property type="component" value="Unassembled WGS sequence"/>
</dbReference>
<keyword evidence="5" id="KW-1003">Cell membrane</keyword>
<sequence>MMPTTTVLTCLAIGILSGVVAALCGVGGGVVMVPAFVTFLKLPHKTAVATSLAIIIPTALMATTQNARHGYVEWKVAIITAVSASIFAYFGAGWLKTMSNETLTRIFGVILVVFGLRMLLQGKA</sequence>
<evidence type="ECO:0000256" key="2">
    <source>
        <dbReference type="ARBA" id="ARBA00022692"/>
    </source>
</evidence>
<comment type="caution">
    <text evidence="6">The sequence shown here is derived from an EMBL/GenBank/DDBJ whole genome shotgun (WGS) entry which is preliminary data.</text>
</comment>
<dbReference type="EMBL" id="JBHSMQ010000014">
    <property type="protein sequence ID" value="MFC5457933.1"/>
    <property type="molecule type" value="Genomic_DNA"/>
</dbReference>
<evidence type="ECO:0000256" key="3">
    <source>
        <dbReference type="ARBA" id="ARBA00022989"/>
    </source>
</evidence>